<dbReference type="PANTHER" id="PTHR43546:SF3">
    <property type="entry name" value="UPF0173 METAL-DEPENDENT HYDROLASE MJ1163"/>
    <property type="match status" value="1"/>
</dbReference>
<dbReference type="Proteomes" id="UP000585272">
    <property type="component" value="Unassembled WGS sequence"/>
</dbReference>
<dbReference type="InterPro" id="IPR001279">
    <property type="entry name" value="Metallo-B-lactamas"/>
</dbReference>
<dbReference type="RefSeq" id="WP_183340188.1">
    <property type="nucleotide sequence ID" value="NZ_JACHNU010000001.1"/>
</dbReference>
<evidence type="ECO:0000313" key="4">
    <source>
        <dbReference type="EMBL" id="MBB4661758.1"/>
    </source>
</evidence>
<accession>A0A840ICH4</accession>
<evidence type="ECO:0000256" key="1">
    <source>
        <dbReference type="ARBA" id="ARBA00022801"/>
    </source>
</evidence>
<dbReference type="SUPFAM" id="SSF56281">
    <property type="entry name" value="Metallo-hydrolase/oxidoreductase"/>
    <property type="match status" value="1"/>
</dbReference>
<proteinExistence type="inferred from homology"/>
<dbReference type="Gene3D" id="3.60.15.10">
    <property type="entry name" value="Ribonuclease Z/Hydroxyacylglutathione hydrolase-like"/>
    <property type="match status" value="1"/>
</dbReference>
<dbReference type="EMBL" id="JACHNU010000001">
    <property type="protein sequence ID" value="MBB4661758.1"/>
    <property type="molecule type" value="Genomic_DNA"/>
</dbReference>
<dbReference type="InterPro" id="IPR022877">
    <property type="entry name" value="UPF0173"/>
</dbReference>
<evidence type="ECO:0000313" key="5">
    <source>
        <dbReference type="Proteomes" id="UP000585272"/>
    </source>
</evidence>
<gene>
    <name evidence="4" type="ORF">BDZ31_001331</name>
</gene>
<dbReference type="InterPro" id="IPR050114">
    <property type="entry name" value="UPF0173_UPF0282_UlaG_hydrolase"/>
</dbReference>
<dbReference type="AlphaFoldDB" id="A0A840ICH4"/>
<dbReference type="HAMAP" id="MF_00457">
    <property type="entry name" value="UPF0173"/>
    <property type="match status" value="1"/>
</dbReference>
<evidence type="ECO:0000256" key="2">
    <source>
        <dbReference type="HAMAP-Rule" id="MF_00457"/>
    </source>
</evidence>
<evidence type="ECO:0000259" key="3">
    <source>
        <dbReference type="SMART" id="SM00849"/>
    </source>
</evidence>
<dbReference type="Pfam" id="PF13483">
    <property type="entry name" value="Lactamase_B_3"/>
    <property type="match status" value="1"/>
</dbReference>
<comment type="caution">
    <text evidence="4">The sequence shown here is derived from an EMBL/GenBank/DDBJ whole genome shotgun (WGS) entry which is preliminary data.</text>
</comment>
<dbReference type="NCBIfam" id="NF001911">
    <property type="entry name" value="PRK00685.1"/>
    <property type="match status" value="1"/>
</dbReference>
<dbReference type="SMART" id="SM00849">
    <property type="entry name" value="Lactamase_B"/>
    <property type="match status" value="1"/>
</dbReference>
<organism evidence="4 5">
    <name type="scientific">Conexibacter arvalis</name>
    <dbReference type="NCBI Taxonomy" id="912552"/>
    <lineage>
        <taxon>Bacteria</taxon>
        <taxon>Bacillati</taxon>
        <taxon>Actinomycetota</taxon>
        <taxon>Thermoleophilia</taxon>
        <taxon>Solirubrobacterales</taxon>
        <taxon>Conexibacteraceae</taxon>
        <taxon>Conexibacter</taxon>
    </lineage>
</organism>
<comment type="similarity">
    <text evidence="2">Belongs to the UPF0173 family.</text>
</comment>
<feature type="domain" description="Metallo-beta-lactamase" evidence="3">
    <location>
        <begin position="7"/>
        <end position="187"/>
    </location>
</feature>
<dbReference type="GO" id="GO:0016787">
    <property type="term" value="F:hydrolase activity"/>
    <property type="evidence" value="ECO:0007669"/>
    <property type="project" value="UniProtKB-UniRule"/>
</dbReference>
<dbReference type="PANTHER" id="PTHR43546">
    <property type="entry name" value="UPF0173 METAL-DEPENDENT HYDROLASE MJ1163-RELATED"/>
    <property type="match status" value="1"/>
</dbReference>
<dbReference type="InterPro" id="IPR036866">
    <property type="entry name" value="RibonucZ/Hydroxyglut_hydro"/>
</dbReference>
<keyword evidence="1 2" id="KW-0378">Hydrolase</keyword>
<name>A0A840ICH4_9ACTN</name>
<protein>
    <recommendedName>
        <fullName evidence="2">UPF0173 metal-dependent hydrolase BDZ31_001331</fullName>
    </recommendedName>
</protein>
<reference evidence="4 5" key="1">
    <citation type="submission" date="2020-08" db="EMBL/GenBank/DDBJ databases">
        <title>Genomic Encyclopedia of Archaeal and Bacterial Type Strains, Phase II (KMG-II): from individual species to whole genera.</title>
        <authorList>
            <person name="Goeker M."/>
        </authorList>
    </citation>
    <scope>NUCLEOTIDE SEQUENCE [LARGE SCALE GENOMIC DNA]</scope>
    <source>
        <strain evidence="4 5">DSM 23288</strain>
    </source>
</reference>
<sequence length="224" mass="23282">MELRFLGHAAISLREGDTTVLVDPFLSGNPRAAVSADELDATAILLSHGHGDHLGDAVAIAQRTGATVVAIVELANEIGGQGVDVRDPNLGGTIAFDWGSVKLVPAWHTGVSPSGTAHTPAGLVIELGGKTIYHLGDTCLFSDLALVGRNREIDVALVPIGGHYTMDRHDAVEAVKLVGAKTVIPVHYDTFPPIETDVQAFKADAEAASSSQVVVLAPGESWSA</sequence>
<keyword evidence="5" id="KW-1185">Reference proteome</keyword>